<protein>
    <submittedName>
        <fullName evidence="2">Uncharacterized protein</fullName>
    </submittedName>
</protein>
<keyword evidence="3" id="KW-1185">Reference proteome</keyword>
<evidence type="ECO:0000313" key="2">
    <source>
        <dbReference type="EMBL" id="KRY39429.1"/>
    </source>
</evidence>
<proteinExistence type="predicted"/>
<keyword evidence="1" id="KW-0812">Transmembrane</keyword>
<gene>
    <name evidence="2" type="ORF">T01_971</name>
</gene>
<dbReference type="EMBL" id="JYDH01000018">
    <property type="protein sequence ID" value="KRY39429.1"/>
    <property type="molecule type" value="Genomic_DNA"/>
</dbReference>
<dbReference type="AlphaFoldDB" id="A0A0V1BQ71"/>
<reference evidence="2 3" key="1">
    <citation type="submission" date="2015-01" db="EMBL/GenBank/DDBJ databases">
        <title>Evolution of Trichinella species and genotypes.</title>
        <authorList>
            <person name="Korhonen P.K."/>
            <person name="Edoardo P."/>
            <person name="Giuseppe L.R."/>
            <person name="Gasser R.B."/>
        </authorList>
    </citation>
    <scope>NUCLEOTIDE SEQUENCE [LARGE SCALE GENOMIC DNA]</scope>
    <source>
        <strain evidence="2">ISS3</strain>
    </source>
</reference>
<evidence type="ECO:0000256" key="1">
    <source>
        <dbReference type="SAM" id="Phobius"/>
    </source>
</evidence>
<keyword evidence="1" id="KW-0472">Membrane</keyword>
<name>A0A0V1BQ71_TRISP</name>
<sequence>MYHFFLKFESTHQRIFVKVFWMMVVMTFITRTCLQTNRSVKVRVLLVSLCKQPVWLLVTKRSSMFHFQITEAATNDDDDAGFLQQIQMKRKSFLLKWFNLNEKMMFKLKTV</sequence>
<feature type="transmembrane region" description="Helical" evidence="1">
    <location>
        <begin position="15"/>
        <end position="34"/>
    </location>
</feature>
<evidence type="ECO:0000313" key="3">
    <source>
        <dbReference type="Proteomes" id="UP000054776"/>
    </source>
</evidence>
<comment type="caution">
    <text evidence="2">The sequence shown here is derived from an EMBL/GenBank/DDBJ whole genome shotgun (WGS) entry which is preliminary data.</text>
</comment>
<dbReference type="InParanoid" id="A0A0V1BQ71"/>
<accession>A0A0V1BQ71</accession>
<dbReference type="Proteomes" id="UP000054776">
    <property type="component" value="Unassembled WGS sequence"/>
</dbReference>
<keyword evidence="1" id="KW-1133">Transmembrane helix</keyword>
<organism evidence="2 3">
    <name type="scientific">Trichinella spiralis</name>
    <name type="common">Trichina worm</name>
    <dbReference type="NCBI Taxonomy" id="6334"/>
    <lineage>
        <taxon>Eukaryota</taxon>
        <taxon>Metazoa</taxon>
        <taxon>Ecdysozoa</taxon>
        <taxon>Nematoda</taxon>
        <taxon>Enoplea</taxon>
        <taxon>Dorylaimia</taxon>
        <taxon>Trichinellida</taxon>
        <taxon>Trichinellidae</taxon>
        <taxon>Trichinella</taxon>
    </lineage>
</organism>